<evidence type="ECO:0000256" key="5">
    <source>
        <dbReference type="HAMAP-Rule" id="MF_00767"/>
    </source>
</evidence>
<dbReference type="GO" id="GO:0009017">
    <property type="term" value="F:succinylglutamate desuccinylase activity"/>
    <property type="evidence" value="ECO:0007669"/>
    <property type="project" value="UniProtKB-EC"/>
</dbReference>
<gene>
    <name evidence="5 9" type="primary">astE</name>
    <name evidence="9" type="ORF">KPL81_02255</name>
</gene>
<evidence type="ECO:0000256" key="4">
    <source>
        <dbReference type="ARBA" id="ARBA00022833"/>
    </source>
</evidence>
<evidence type="ECO:0000313" key="10">
    <source>
        <dbReference type="Proteomes" id="UP000769617"/>
    </source>
</evidence>
<feature type="domain" description="AstE/AspA barrel-sandwich hybrid" evidence="7">
    <location>
        <begin position="249"/>
        <end position="323"/>
    </location>
</feature>
<evidence type="ECO:0000256" key="1">
    <source>
        <dbReference type="ARBA" id="ARBA00022503"/>
    </source>
</evidence>
<dbReference type="NCBIfam" id="TIGR03242">
    <property type="entry name" value="arg_catab_astE"/>
    <property type="match status" value="1"/>
</dbReference>
<dbReference type="RefSeq" id="WP_219790504.1">
    <property type="nucleotide sequence ID" value="NZ_JAHYCA010000001.1"/>
</dbReference>
<evidence type="ECO:0000313" key="9">
    <source>
        <dbReference type="EMBL" id="MBW6389987.1"/>
    </source>
</evidence>
<keyword evidence="2 5" id="KW-0479">Metal-binding</keyword>
<comment type="caution">
    <text evidence="9">The sequence shown here is derived from an EMBL/GenBank/DDBJ whole genome shotgun (WGS) entry which is preliminary data.</text>
</comment>
<dbReference type="NCBIfam" id="NF003706">
    <property type="entry name" value="PRK05324.1"/>
    <property type="match status" value="1"/>
</dbReference>
<dbReference type="SUPFAM" id="SSF53187">
    <property type="entry name" value="Zn-dependent exopeptidases"/>
    <property type="match status" value="1"/>
</dbReference>
<evidence type="ECO:0000256" key="6">
    <source>
        <dbReference type="NCBIfam" id="TIGR03242"/>
    </source>
</evidence>
<comment type="function">
    <text evidence="5">Transforms N(2)-succinylglutamate into succinate and glutamate.</text>
</comment>
<evidence type="ECO:0000256" key="3">
    <source>
        <dbReference type="ARBA" id="ARBA00022801"/>
    </source>
</evidence>
<protein>
    <recommendedName>
        <fullName evidence="5 6">Succinylglutamate desuccinylase</fullName>
        <ecNumber evidence="5 6">3.5.1.96</ecNumber>
    </recommendedName>
</protein>
<keyword evidence="3 5" id="KW-0378">Hydrolase</keyword>
<feature type="binding site" evidence="5">
    <location>
        <position position="59"/>
    </location>
    <ligand>
        <name>Zn(2+)</name>
        <dbReference type="ChEBI" id="CHEBI:29105"/>
    </ligand>
</feature>
<dbReference type="InterPro" id="IPR050178">
    <property type="entry name" value="AspA/AstE_fam"/>
</dbReference>
<feature type="active site" evidence="5">
    <location>
        <position position="211"/>
    </location>
</feature>
<organism evidence="9 10">
    <name type="scientific">Billgrantia antri</name>
    <dbReference type="NCBI Taxonomy" id="2846777"/>
    <lineage>
        <taxon>Bacteria</taxon>
        <taxon>Pseudomonadati</taxon>
        <taxon>Pseudomonadota</taxon>
        <taxon>Gammaproteobacteria</taxon>
        <taxon>Oceanospirillales</taxon>
        <taxon>Halomonadaceae</taxon>
        <taxon>Billgrantia</taxon>
    </lineage>
</organism>
<dbReference type="HAMAP" id="MF_00767">
    <property type="entry name" value="Arg_catab_AstE"/>
    <property type="match status" value="1"/>
</dbReference>
<proteinExistence type="inferred from homology"/>
<feature type="domain" description="Succinylglutamate desuccinylase/Aspartoacylase catalytic" evidence="8">
    <location>
        <begin position="48"/>
        <end position="230"/>
    </location>
</feature>
<comment type="cofactor">
    <cofactor evidence="5">
        <name>Zn(2+)</name>
        <dbReference type="ChEBI" id="CHEBI:29105"/>
    </cofactor>
    <text evidence="5">Binds 1 zinc ion per subunit.</text>
</comment>
<reference evidence="9 10" key="1">
    <citation type="submission" date="2021-07" db="EMBL/GenBank/DDBJ databases">
        <authorList>
            <person name="So Y."/>
        </authorList>
    </citation>
    <scope>NUCLEOTIDE SEQUENCE [LARGE SCALE GENOMIC DNA]</scope>
    <source>
        <strain evidence="9 10">Y3S6</strain>
    </source>
</reference>
<dbReference type="Proteomes" id="UP000769617">
    <property type="component" value="Unassembled WGS sequence"/>
</dbReference>
<dbReference type="EMBL" id="JAHYCA010000001">
    <property type="protein sequence ID" value="MBW6389987.1"/>
    <property type="molecule type" value="Genomic_DNA"/>
</dbReference>
<dbReference type="InterPro" id="IPR055438">
    <property type="entry name" value="AstE_AspA_cat"/>
</dbReference>
<dbReference type="PANTHER" id="PTHR15162">
    <property type="entry name" value="ASPARTOACYLASE"/>
    <property type="match status" value="1"/>
</dbReference>
<comment type="similarity">
    <text evidence="5">Belongs to the AspA/AstE family. Succinylglutamate desuccinylase subfamily.</text>
</comment>
<comment type="pathway">
    <text evidence="5">Amino-acid degradation; L-arginine degradation via AST pathway; L-glutamate and succinate from L-arginine: step 5/5.</text>
</comment>
<evidence type="ECO:0000259" key="8">
    <source>
        <dbReference type="Pfam" id="PF24827"/>
    </source>
</evidence>
<dbReference type="Gene3D" id="2.40.50.630">
    <property type="match status" value="1"/>
</dbReference>
<dbReference type="InterPro" id="IPR016681">
    <property type="entry name" value="SuccinylGlu_desuccinylase"/>
</dbReference>
<dbReference type="InterPro" id="IPR007036">
    <property type="entry name" value="Aste_AspA_hybrid_dom"/>
</dbReference>
<keyword evidence="4 5" id="KW-0862">Zinc</keyword>
<evidence type="ECO:0000259" key="7">
    <source>
        <dbReference type="Pfam" id="PF04952"/>
    </source>
</evidence>
<accession>A0ABS6ZKJ0</accession>
<dbReference type="CDD" id="cd03855">
    <property type="entry name" value="M14_ASTE"/>
    <property type="match status" value="1"/>
</dbReference>
<comment type="catalytic activity">
    <reaction evidence="5">
        <text>N-succinyl-L-glutamate + H2O = L-glutamate + succinate</text>
        <dbReference type="Rhea" id="RHEA:15169"/>
        <dbReference type="ChEBI" id="CHEBI:15377"/>
        <dbReference type="ChEBI" id="CHEBI:29985"/>
        <dbReference type="ChEBI" id="CHEBI:30031"/>
        <dbReference type="ChEBI" id="CHEBI:58763"/>
        <dbReference type="EC" id="3.5.1.96"/>
    </reaction>
</comment>
<dbReference type="PANTHER" id="PTHR15162:SF7">
    <property type="entry name" value="SUCCINYLGLUTAMATE DESUCCINYLASE"/>
    <property type="match status" value="1"/>
</dbReference>
<sequence>MLSEWIELSLESTAPTSRGGKLPGGTYTLHAAGVLELTPTECRSEAHACVLSAGIHGNETAPIELLGECLARLEAGLLALGAPVLMILGNPEAMRRAERYVNTNLNRLFRRDLDESGMEPDRARLLMRAVDDFFSRYPEHERLHYDLHTAIRDSRYPRFAVEPFAETATRHEQWRWLAAADIQAVLHQHQHSWTFSHYSKHHHQAQAFTLELGRALPFGHNDLAPLAPMARLLEALLEGRKPSGDTPERMRFFRVAHELMRHSEDFRLCFADDTPNFTEFAPGTQLAEDAEAGSFVVESEPLSVVFPNAAVELGARAALLARPAPAPTDPG</sequence>
<keyword evidence="10" id="KW-1185">Reference proteome</keyword>
<evidence type="ECO:0000256" key="2">
    <source>
        <dbReference type="ARBA" id="ARBA00022723"/>
    </source>
</evidence>
<dbReference type="Pfam" id="PF04952">
    <property type="entry name" value="AstE_AspA_hybrid"/>
    <property type="match status" value="1"/>
</dbReference>
<keyword evidence="1 5" id="KW-0056">Arginine metabolism</keyword>
<feature type="binding site" evidence="5">
    <location>
        <position position="56"/>
    </location>
    <ligand>
        <name>Zn(2+)</name>
        <dbReference type="ChEBI" id="CHEBI:29105"/>
    </ligand>
</feature>
<dbReference type="EC" id="3.5.1.96" evidence="5 6"/>
<dbReference type="Pfam" id="PF24827">
    <property type="entry name" value="AstE_AspA_cat"/>
    <property type="match status" value="1"/>
</dbReference>
<dbReference type="Gene3D" id="3.40.630.10">
    <property type="entry name" value="Zn peptidases"/>
    <property type="match status" value="1"/>
</dbReference>
<feature type="binding site" evidence="5">
    <location>
        <position position="148"/>
    </location>
    <ligand>
        <name>Zn(2+)</name>
        <dbReference type="ChEBI" id="CHEBI:29105"/>
    </ligand>
</feature>
<name>A0ABS6ZKJ0_9GAMM</name>